<dbReference type="EMBL" id="SNXZ01000002">
    <property type="protein sequence ID" value="TDQ00882.1"/>
    <property type="molecule type" value="Genomic_DNA"/>
</dbReference>
<name>A0A4R6SFT9_LABRH</name>
<dbReference type="RefSeq" id="WP_166659160.1">
    <property type="nucleotide sequence ID" value="NZ_SNXZ01000002.1"/>
</dbReference>
<dbReference type="Proteomes" id="UP000295444">
    <property type="component" value="Unassembled WGS sequence"/>
</dbReference>
<sequence>MSGRAVEFLVWWAALSLVWLGTLATGNPMEITVGVAGASLGAVAAVVARRALDASWPPARRWLRWAARLPGTLLADSIRVLFGRSRPTTREVRVAGDAAMAAAVVNATPGTVVLDARDDTLVLHALGDKASTLERELTR</sequence>
<organism evidence="2 3">
    <name type="scientific">Labedaea rhizosphaerae</name>
    <dbReference type="NCBI Taxonomy" id="598644"/>
    <lineage>
        <taxon>Bacteria</taxon>
        <taxon>Bacillati</taxon>
        <taxon>Actinomycetota</taxon>
        <taxon>Actinomycetes</taxon>
        <taxon>Pseudonocardiales</taxon>
        <taxon>Pseudonocardiaceae</taxon>
        <taxon>Labedaea</taxon>
    </lineage>
</organism>
<evidence type="ECO:0000313" key="2">
    <source>
        <dbReference type="EMBL" id="TDQ00882.1"/>
    </source>
</evidence>
<keyword evidence="3" id="KW-1185">Reference proteome</keyword>
<comment type="caution">
    <text evidence="2">The sequence shown here is derived from an EMBL/GenBank/DDBJ whole genome shotgun (WGS) entry which is preliminary data.</text>
</comment>
<dbReference type="AlphaFoldDB" id="A0A4R6SFT9"/>
<accession>A0A4R6SFT9</accession>
<keyword evidence="1" id="KW-0472">Membrane</keyword>
<reference evidence="2 3" key="1">
    <citation type="submission" date="2019-03" db="EMBL/GenBank/DDBJ databases">
        <title>Genomic Encyclopedia of Type Strains, Phase IV (KMG-IV): sequencing the most valuable type-strain genomes for metagenomic binning, comparative biology and taxonomic classification.</title>
        <authorList>
            <person name="Goeker M."/>
        </authorList>
    </citation>
    <scope>NUCLEOTIDE SEQUENCE [LARGE SCALE GENOMIC DNA]</scope>
    <source>
        <strain evidence="2 3">DSM 45361</strain>
    </source>
</reference>
<feature type="transmembrane region" description="Helical" evidence="1">
    <location>
        <begin position="34"/>
        <end position="52"/>
    </location>
</feature>
<keyword evidence="1" id="KW-1133">Transmembrane helix</keyword>
<proteinExistence type="predicted"/>
<gene>
    <name evidence="2" type="ORF">EV186_102748</name>
</gene>
<evidence type="ECO:0000313" key="3">
    <source>
        <dbReference type="Proteomes" id="UP000295444"/>
    </source>
</evidence>
<evidence type="ECO:0000256" key="1">
    <source>
        <dbReference type="SAM" id="Phobius"/>
    </source>
</evidence>
<keyword evidence="1" id="KW-0812">Transmembrane</keyword>
<protein>
    <submittedName>
        <fullName evidence="2">Multisubunit Na+/H+ antiporter MnhE subunit</fullName>
    </submittedName>
</protein>